<evidence type="ECO:0000313" key="3">
    <source>
        <dbReference type="Proteomes" id="UP000269148"/>
    </source>
</evidence>
<dbReference type="Proteomes" id="UP000269148">
    <property type="component" value="Unassembled WGS sequence"/>
</dbReference>
<evidence type="ECO:0000313" key="2">
    <source>
        <dbReference type="EMBL" id="RLU54459.1"/>
    </source>
</evidence>
<dbReference type="RefSeq" id="WP_121792153.1">
    <property type="nucleotide sequence ID" value="NZ_QLQC01000087.1"/>
</dbReference>
<dbReference type="EMBL" id="QLQD01000087">
    <property type="protein sequence ID" value="RLU54459.1"/>
    <property type="molecule type" value="Genomic_DNA"/>
</dbReference>
<protein>
    <submittedName>
        <fullName evidence="2">Uncharacterized protein</fullName>
    </submittedName>
</protein>
<reference evidence="2 3" key="1">
    <citation type="submission" date="2018-06" db="EMBL/GenBank/DDBJ databases">
        <title>Mutators as drivers of adaptation in pathogenic bacteria and a risk factor for host jumps and vaccine escape.</title>
        <authorList>
            <person name="Barnes A.C."/>
            <person name="Silayeva O."/>
        </authorList>
    </citation>
    <scope>NUCLEOTIDE SEQUENCE [LARGE SCALE GENOMIC DNA]</scope>
    <source>
        <strain evidence="2 3">QMA0445</strain>
    </source>
</reference>
<evidence type="ECO:0000256" key="1">
    <source>
        <dbReference type="SAM" id="MobiDB-lite"/>
    </source>
</evidence>
<feature type="region of interest" description="Disordered" evidence="1">
    <location>
        <begin position="77"/>
        <end position="97"/>
    </location>
</feature>
<proteinExistence type="predicted"/>
<comment type="caution">
    <text evidence="2">The sequence shown here is derived from an EMBL/GenBank/DDBJ whole genome shotgun (WGS) entry which is preliminary data.</text>
</comment>
<accession>A0A3L8GBS3</accession>
<organism evidence="2 3">
    <name type="scientific">Streptococcus iniae</name>
    <name type="common">Streptococcus shiloi</name>
    <dbReference type="NCBI Taxonomy" id="1346"/>
    <lineage>
        <taxon>Bacteria</taxon>
        <taxon>Bacillati</taxon>
        <taxon>Bacillota</taxon>
        <taxon>Bacilli</taxon>
        <taxon>Lactobacillales</taxon>
        <taxon>Streptococcaceae</taxon>
        <taxon>Streptococcus</taxon>
    </lineage>
</organism>
<dbReference type="OrthoDB" id="2222711at2"/>
<name>A0A3L8GBS3_STRIN</name>
<sequence length="97" mass="11334">MAYLPEERETIIIYDGLIDSWQFQSNVRRHITKIMKTSEAFGDVKQEFEGSNCISVTATLSDLENFSVNPFVKTKRKMTDKQKQEMADRLKRNLSKK</sequence>
<gene>
    <name evidence="2" type="ORF">DIY07_10330</name>
</gene>
<dbReference type="AlphaFoldDB" id="A0A3L8GBS3"/>
<feature type="compositionally biased region" description="Basic and acidic residues" evidence="1">
    <location>
        <begin position="77"/>
        <end position="91"/>
    </location>
</feature>